<accession>A0A5J5MUZ9</accession>
<dbReference type="AlphaFoldDB" id="A0A5J5MUZ9"/>
<evidence type="ECO:0000259" key="1">
    <source>
        <dbReference type="Pfam" id="PF10180"/>
    </source>
</evidence>
<keyword evidence="3" id="KW-1185">Reference proteome</keyword>
<dbReference type="EMBL" id="VCEB01000002">
    <property type="protein sequence ID" value="KAB0383356.1"/>
    <property type="molecule type" value="Genomic_DNA"/>
</dbReference>
<proteinExistence type="predicted"/>
<dbReference type="Proteomes" id="UP000326062">
    <property type="component" value="Chromosome 2"/>
</dbReference>
<sequence length="113" mass="13038">LKRAHALGQPSGPWGPAILPSRLFLRFQGSASAYVSPEEQRVLERKLKKERKKEARRRLREAGIAAAPSPASKRSGAALALEYLCSWAQKHEDWRFQKTRQTWLLLHMYDRDQ</sequence>
<evidence type="ECO:0000313" key="2">
    <source>
        <dbReference type="EMBL" id="KAB0383356.1"/>
    </source>
</evidence>
<reference evidence="2 3" key="1">
    <citation type="submission" date="2019-06" db="EMBL/GenBank/DDBJ databases">
        <title>Discovery of a novel chromosome fission-fusion reversal in muntjac.</title>
        <authorList>
            <person name="Mudd A.B."/>
            <person name="Bredeson J.V."/>
            <person name="Baum R."/>
            <person name="Hockemeyer D."/>
            <person name="Rokhsar D.S."/>
        </authorList>
    </citation>
    <scope>NUCLEOTIDE SEQUENCE [LARGE SCALE GENOMIC DNA]</scope>
    <source>
        <strain evidence="2">UCam_UCB_Mr</strain>
        <tissue evidence="2">Fibroblast cell line</tissue>
    </source>
</reference>
<gene>
    <name evidence="2" type="ORF">FD755_005273</name>
</gene>
<protein>
    <recommendedName>
        <fullName evidence="1">WKF domain-containing protein</fullName>
    </recommendedName>
</protein>
<organism evidence="2 3">
    <name type="scientific">Muntiacus reevesi</name>
    <name type="common">Reeves' muntjac</name>
    <name type="synonym">Cervus reevesi</name>
    <dbReference type="NCBI Taxonomy" id="9886"/>
    <lineage>
        <taxon>Eukaryota</taxon>
        <taxon>Metazoa</taxon>
        <taxon>Chordata</taxon>
        <taxon>Craniata</taxon>
        <taxon>Vertebrata</taxon>
        <taxon>Euteleostomi</taxon>
        <taxon>Mammalia</taxon>
        <taxon>Eutheria</taxon>
        <taxon>Laurasiatheria</taxon>
        <taxon>Artiodactyla</taxon>
        <taxon>Ruminantia</taxon>
        <taxon>Pecora</taxon>
        <taxon>Cervidae</taxon>
        <taxon>Muntiacinae</taxon>
        <taxon>Muntiacus</taxon>
    </lineage>
</organism>
<evidence type="ECO:0000313" key="3">
    <source>
        <dbReference type="Proteomes" id="UP000326062"/>
    </source>
</evidence>
<dbReference type="PANTHER" id="PTHR22306">
    <property type="entry name" value="CHROMOSOME 7 OPEN READING FRAME 50"/>
    <property type="match status" value="1"/>
</dbReference>
<feature type="domain" description="WKF" evidence="1">
    <location>
        <begin position="82"/>
        <end position="112"/>
    </location>
</feature>
<dbReference type="Pfam" id="PF10180">
    <property type="entry name" value="WKF"/>
    <property type="match status" value="1"/>
</dbReference>
<comment type="caution">
    <text evidence="2">The sequence shown here is derived from an EMBL/GenBank/DDBJ whole genome shotgun (WGS) entry which is preliminary data.</text>
</comment>
<dbReference type="InterPro" id="IPR019327">
    <property type="entry name" value="WKF"/>
</dbReference>
<name>A0A5J5MUZ9_MUNRE</name>
<feature type="non-terminal residue" evidence="2">
    <location>
        <position position="1"/>
    </location>
</feature>
<dbReference type="PANTHER" id="PTHR22306:SF2">
    <property type="entry name" value="CHROMOSOME 7 OPEN READING FRAME 50"/>
    <property type="match status" value="1"/>
</dbReference>
<feature type="non-terminal residue" evidence="2">
    <location>
        <position position="113"/>
    </location>
</feature>